<dbReference type="Proteomes" id="UP000664169">
    <property type="component" value="Unassembled WGS sequence"/>
</dbReference>
<name>A0A8H3IEM7_9LECA</name>
<dbReference type="EMBL" id="CAJPDQ010000006">
    <property type="protein sequence ID" value="CAF9910854.1"/>
    <property type="molecule type" value="Genomic_DNA"/>
</dbReference>
<gene>
    <name evidence="2" type="ORF">GOMPHAMPRED_007208</name>
</gene>
<feature type="compositionally biased region" description="Low complexity" evidence="1">
    <location>
        <begin position="73"/>
        <end position="88"/>
    </location>
</feature>
<feature type="region of interest" description="Disordered" evidence="1">
    <location>
        <begin position="694"/>
        <end position="726"/>
    </location>
</feature>
<feature type="region of interest" description="Disordered" evidence="1">
    <location>
        <begin position="1"/>
        <end position="116"/>
    </location>
</feature>
<comment type="caution">
    <text evidence="2">The sequence shown here is derived from an EMBL/GenBank/DDBJ whole genome shotgun (WGS) entry which is preliminary data.</text>
</comment>
<evidence type="ECO:0008006" key="4">
    <source>
        <dbReference type="Google" id="ProtNLM"/>
    </source>
</evidence>
<accession>A0A8H3IEM7</accession>
<dbReference type="Gene3D" id="1.25.40.10">
    <property type="entry name" value="Tetratricopeptide repeat domain"/>
    <property type="match status" value="1"/>
</dbReference>
<evidence type="ECO:0000313" key="3">
    <source>
        <dbReference type="Proteomes" id="UP000664169"/>
    </source>
</evidence>
<dbReference type="GO" id="GO:0072344">
    <property type="term" value="P:rescue of stalled ribosome"/>
    <property type="evidence" value="ECO:0007669"/>
    <property type="project" value="TreeGrafter"/>
</dbReference>
<feature type="region of interest" description="Disordered" evidence="1">
    <location>
        <begin position="555"/>
        <end position="597"/>
    </location>
</feature>
<dbReference type="OrthoDB" id="205993at2759"/>
<feature type="compositionally biased region" description="Polar residues" evidence="1">
    <location>
        <begin position="708"/>
        <end position="721"/>
    </location>
</feature>
<dbReference type="PANTHER" id="PTHR22684">
    <property type="entry name" value="NULP1-RELATED"/>
    <property type="match status" value="1"/>
</dbReference>
<dbReference type="SUPFAM" id="SSF48452">
    <property type="entry name" value="TPR-like"/>
    <property type="match status" value="1"/>
</dbReference>
<dbReference type="InterPro" id="IPR006994">
    <property type="entry name" value="TCF25/Rqc1"/>
</dbReference>
<feature type="compositionally biased region" description="Basic residues" evidence="1">
    <location>
        <begin position="89"/>
        <end position="103"/>
    </location>
</feature>
<keyword evidence="3" id="KW-1185">Reference proteome</keyword>
<organism evidence="2 3">
    <name type="scientific">Gomphillus americanus</name>
    <dbReference type="NCBI Taxonomy" id="1940652"/>
    <lineage>
        <taxon>Eukaryota</taxon>
        <taxon>Fungi</taxon>
        <taxon>Dikarya</taxon>
        <taxon>Ascomycota</taxon>
        <taxon>Pezizomycotina</taxon>
        <taxon>Lecanoromycetes</taxon>
        <taxon>OSLEUM clade</taxon>
        <taxon>Ostropomycetidae</taxon>
        <taxon>Ostropales</taxon>
        <taxon>Graphidaceae</taxon>
        <taxon>Gomphilloideae</taxon>
        <taxon>Gomphillus</taxon>
    </lineage>
</organism>
<feature type="compositionally biased region" description="Basic and acidic residues" evidence="1">
    <location>
        <begin position="9"/>
        <end position="25"/>
    </location>
</feature>
<dbReference type="InterPro" id="IPR011990">
    <property type="entry name" value="TPR-like_helical_dom_sf"/>
</dbReference>
<feature type="compositionally biased region" description="Basic and acidic residues" evidence="1">
    <location>
        <begin position="580"/>
        <end position="596"/>
    </location>
</feature>
<dbReference type="GO" id="GO:1990112">
    <property type="term" value="C:RQC complex"/>
    <property type="evidence" value="ECO:0007669"/>
    <property type="project" value="TreeGrafter"/>
</dbReference>
<dbReference type="PANTHER" id="PTHR22684:SF0">
    <property type="entry name" value="RIBOSOME QUALITY CONTROL COMPLEX SUBUNIT TCF25"/>
    <property type="match status" value="1"/>
</dbReference>
<evidence type="ECO:0000313" key="2">
    <source>
        <dbReference type="EMBL" id="CAF9910854.1"/>
    </source>
</evidence>
<dbReference type="GO" id="GO:1990116">
    <property type="term" value="P:ribosome-associated ubiquitin-dependent protein catabolic process"/>
    <property type="evidence" value="ECO:0007669"/>
    <property type="project" value="TreeGrafter"/>
</dbReference>
<feature type="compositionally biased region" description="Acidic residues" evidence="1">
    <location>
        <begin position="56"/>
        <end position="72"/>
    </location>
</feature>
<feature type="compositionally biased region" description="Polar residues" evidence="1">
    <location>
        <begin position="649"/>
        <end position="660"/>
    </location>
</feature>
<sequence length="804" mass="90237">MSSRALRRLQREEEERRQAEAIRQDSDEDQEYESEGGQHVPTPTFQKNAFDFLNAAEEDEDEESEDEDDLLDDPTSSTTPVASTVSSSKKGKKKSKKKKKKSSKLVTPEPEKEQELDEIDQALKSLNTGPTTCATQEGGADPGLRSFYELLSTDSRYLNPLNEMKKLFGSAVLEGDRENNANRRRGRGPTQLDLGAALTGRHSQVSRGQGLAGLALRRNIFMLGKEEWPKATSGGLGMELVEEASDFTMEYRFVHSSMYQAVQHQFDLCVASMDPQRMVSHLQLNPYHISTLLQVSEIAKHQGDHAVAVDLLERALFTFGRSIHSTFANSMAHGKARLDFRRPENRELWLAAYRYIATLGQRGTWRTAFEWAKFLLSLDPEQDPYCIQLTIDQLALRGAQFDMLVKLAESPTTLLDWGQGLPNVQLSLSMAYYKLKRLEDANDKLHNVIRKYPWMIANLCKELNIDPLPRALWGWQPRTPREEFHTKCYCLQAKDIWNTPEALAFFKSVVESALQADPLPAPTDTDEKNLTTPECRVAVLSETPALMALLPQDSSNWQTSASDPLPPAYELRSYNINDPESTREEWQEEEDRRREAAGLPSWLSTILGSLGLRATGADEAALVDATDWPNVDIAEIVRQADQLQELQRLEQNPQATTNAQEEGEEEGEEEGGEAQTAPVPPTEAVPLQASVEEVPDDDNDTLAPPQGDSAQQPLLTPSSGYDDNANKHWLAGRGMLQLKEFIAEHGSDENAWRDDLDIDIRPATEYAHRITQLRERSLREFILNVTLKQGAGAQASDLIRRLLA</sequence>
<feature type="region of interest" description="Disordered" evidence="1">
    <location>
        <begin position="649"/>
        <end position="680"/>
    </location>
</feature>
<dbReference type="Pfam" id="PF04910">
    <property type="entry name" value="Tcf25"/>
    <property type="match status" value="1"/>
</dbReference>
<feature type="compositionally biased region" description="Acidic residues" evidence="1">
    <location>
        <begin position="661"/>
        <end position="672"/>
    </location>
</feature>
<dbReference type="AlphaFoldDB" id="A0A8H3IEM7"/>
<proteinExistence type="predicted"/>
<protein>
    <recommendedName>
        <fullName evidence="4">Transcription factor 25</fullName>
    </recommendedName>
</protein>
<evidence type="ECO:0000256" key="1">
    <source>
        <dbReference type="SAM" id="MobiDB-lite"/>
    </source>
</evidence>
<reference evidence="2" key="1">
    <citation type="submission" date="2021-03" db="EMBL/GenBank/DDBJ databases">
        <authorList>
            <person name="Tagirdzhanova G."/>
        </authorList>
    </citation>
    <scope>NUCLEOTIDE SEQUENCE</scope>
</reference>